<feature type="region of interest" description="Disordered" evidence="7">
    <location>
        <begin position="389"/>
        <end position="420"/>
    </location>
</feature>
<evidence type="ECO:0000256" key="5">
    <source>
        <dbReference type="ARBA" id="ARBA00023136"/>
    </source>
</evidence>
<dbReference type="AlphaFoldDB" id="A0A2T7PRB2"/>
<dbReference type="InterPro" id="IPR011701">
    <property type="entry name" value="MFS"/>
</dbReference>
<reference evidence="9 10" key="1">
    <citation type="submission" date="2018-04" db="EMBL/GenBank/DDBJ databases">
        <title>The genome of golden apple snail Pomacea canaliculata provides insight into stress tolerance and invasive adaptation.</title>
        <authorList>
            <person name="Liu C."/>
            <person name="Liu B."/>
            <person name="Ren Y."/>
            <person name="Zhang Y."/>
            <person name="Wang H."/>
            <person name="Li S."/>
            <person name="Jiang F."/>
            <person name="Yin L."/>
            <person name="Zhang G."/>
            <person name="Qian W."/>
            <person name="Fan W."/>
        </authorList>
    </citation>
    <scope>NUCLEOTIDE SEQUENCE [LARGE SCALE GENOMIC DNA]</scope>
    <source>
        <strain evidence="9">SZHN2017</strain>
        <tissue evidence="9">Muscle</tissue>
    </source>
</reference>
<evidence type="ECO:0000256" key="1">
    <source>
        <dbReference type="ARBA" id="ARBA00004141"/>
    </source>
</evidence>
<feature type="transmembrane region" description="Helical" evidence="8">
    <location>
        <begin position="82"/>
        <end position="106"/>
    </location>
</feature>
<proteinExistence type="inferred from homology"/>
<evidence type="ECO:0000256" key="2">
    <source>
        <dbReference type="ARBA" id="ARBA00022448"/>
    </source>
</evidence>
<dbReference type="EMBL" id="PZQS01000002">
    <property type="protein sequence ID" value="PVD35964.1"/>
    <property type="molecule type" value="Genomic_DNA"/>
</dbReference>
<accession>A0A2T7PRB2</accession>
<feature type="transmembrane region" description="Helical" evidence="8">
    <location>
        <begin position="118"/>
        <end position="135"/>
    </location>
</feature>
<dbReference type="InterPro" id="IPR036259">
    <property type="entry name" value="MFS_trans_sf"/>
</dbReference>
<sequence length="649" mass="70495">MDVGILRALKTLKNHPYVQYVGLGFAGLVKAGAEKTQGGATSQRKTKLQLIRLSAAVCGIELCYAAETAFVSPILLKLGVPVSLMTMIWCLSPVLGFFLVPVMGSLSDRCPLAIGRRRPFILAMTVGIVIGLALVPNGEALGKVCGGVQHRTPDGVSPSEDDGSKKSQPKSFSPFQLSEEHFRGIVLTILGVALLDFNCDACQSPCRAYLLDVSVPEDHSAGLTMFTVMAGLGGTVGYVMGGIDWNATKFGEAFGGHIRVVFTLVVAVFLFCVVSTVTSFKETPLKELGLSEEELQRKKKKVGSSKYQKFTNDLDEEAETEAEEWSVEKTWTLDYGALRSGDGASKDCQNVGFFDRSRFDKFADEDNPTLYHIKDNAILRDALRNGRLGSSDPEVDPSGGHDNPALGGHATETKDRFGEIPQGKSGAGDLTLDLNDHPTIEVSADVTLKTYLRSIVHMPRCLWVLCLVNLFCWMSLVCYSLYFTDFVGQAVFFGDPKSPPGSDAHTRYDEGVRLGSFGMSLYSLSCSVYSLLIEKLVRRFRAKRVYVIGQLVFTAGMAIMAAVRHKVAVVLLSPTAGIMYATLFTMPYLLVAHYHTSGLFSNGLKGEQKQVRAWARMLPSSAAWSSSHSFSSLSPWEPSSTPSAPPPPS</sequence>
<name>A0A2T7PRB2_POMCA</name>
<feature type="transmembrane region" description="Helical" evidence="8">
    <location>
        <begin position="514"/>
        <end position="533"/>
    </location>
</feature>
<evidence type="ECO:0000256" key="6">
    <source>
        <dbReference type="ARBA" id="ARBA00038193"/>
    </source>
</evidence>
<dbReference type="Gene3D" id="1.20.1250.20">
    <property type="entry name" value="MFS general substrate transporter like domains"/>
    <property type="match status" value="2"/>
</dbReference>
<feature type="transmembrane region" description="Helical" evidence="8">
    <location>
        <begin position="181"/>
        <end position="199"/>
    </location>
</feature>
<dbReference type="SUPFAM" id="SSF103473">
    <property type="entry name" value="MFS general substrate transporter"/>
    <property type="match status" value="1"/>
</dbReference>
<protein>
    <submittedName>
        <fullName evidence="9">Uncharacterized protein</fullName>
    </submittedName>
</protein>
<dbReference type="OrthoDB" id="28755at2759"/>
<evidence type="ECO:0000313" key="10">
    <source>
        <dbReference type="Proteomes" id="UP000245119"/>
    </source>
</evidence>
<feature type="transmembrane region" description="Helical" evidence="8">
    <location>
        <begin position="461"/>
        <end position="482"/>
    </location>
</feature>
<feature type="transmembrane region" description="Helical" evidence="8">
    <location>
        <begin position="53"/>
        <end position="76"/>
    </location>
</feature>
<comment type="subcellular location">
    <subcellularLocation>
        <location evidence="1">Membrane</location>
        <topology evidence="1">Multi-pass membrane protein</topology>
    </subcellularLocation>
</comment>
<feature type="transmembrane region" description="Helical" evidence="8">
    <location>
        <begin position="545"/>
        <end position="563"/>
    </location>
</feature>
<feature type="region of interest" description="Disordered" evidence="7">
    <location>
        <begin position="152"/>
        <end position="172"/>
    </location>
</feature>
<keyword evidence="2" id="KW-0813">Transport</keyword>
<evidence type="ECO:0000256" key="7">
    <source>
        <dbReference type="SAM" id="MobiDB-lite"/>
    </source>
</evidence>
<dbReference type="Proteomes" id="UP000245119">
    <property type="component" value="Linkage Group LG2"/>
</dbReference>
<keyword evidence="4 8" id="KW-1133">Transmembrane helix</keyword>
<dbReference type="CDD" id="cd17313">
    <property type="entry name" value="MFS_SLC45_SUC"/>
    <property type="match status" value="1"/>
</dbReference>
<feature type="transmembrane region" description="Helical" evidence="8">
    <location>
        <begin position="260"/>
        <end position="280"/>
    </location>
</feature>
<evidence type="ECO:0000256" key="4">
    <source>
        <dbReference type="ARBA" id="ARBA00022989"/>
    </source>
</evidence>
<organism evidence="9 10">
    <name type="scientific">Pomacea canaliculata</name>
    <name type="common">Golden apple snail</name>
    <dbReference type="NCBI Taxonomy" id="400727"/>
    <lineage>
        <taxon>Eukaryota</taxon>
        <taxon>Metazoa</taxon>
        <taxon>Spiralia</taxon>
        <taxon>Lophotrochozoa</taxon>
        <taxon>Mollusca</taxon>
        <taxon>Gastropoda</taxon>
        <taxon>Caenogastropoda</taxon>
        <taxon>Architaenioglossa</taxon>
        <taxon>Ampullarioidea</taxon>
        <taxon>Ampullariidae</taxon>
        <taxon>Pomacea</taxon>
    </lineage>
</organism>
<keyword evidence="3 8" id="KW-0812">Transmembrane</keyword>
<evidence type="ECO:0000313" key="9">
    <source>
        <dbReference type="EMBL" id="PVD35964.1"/>
    </source>
</evidence>
<feature type="transmembrane region" description="Helical" evidence="8">
    <location>
        <begin position="569"/>
        <end position="591"/>
    </location>
</feature>
<gene>
    <name evidence="9" type="ORF">C0Q70_02933</name>
</gene>
<keyword evidence="5 8" id="KW-0472">Membrane</keyword>
<comment type="caution">
    <text evidence="9">The sequence shown here is derived from an EMBL/GenBank/DDBJ whole genome shotgun (WGS) entry which is preliminary data.</text>
</comment>
<dbReference type="PANTHER" id="PTHR19432">
    <property type="entry name" value="SUGAR TRANSPORTER"/>
    <property type="match status" value="1"/>
</dbReference>
<feature type="transmembrane region" description="Helical" evidence="8">
    <location>
        <begin position="220"/>
        <end position="240"/>
    </location>
</feature>
<dbReference type="GO" id="GO:0016020">
    <property type="term" value="C:membrane"/>
    <property type="evidence" value="ECO:0007669"/>
    <property type="project" value="UniProtKB-SubCell"/>
</dbReference>
<feature type="compositionally biased region" description="Low complexity" evidence="7">
    <location>
        <begin position="625"/>
        <end position="642"/>
    </location>
</feature>
<feature type="region of interest" description="Disordered" evidence="7">
    <location>
        <begin position="625"/>
        <end position="649"/>
    </location>
</feature>
<evidence type="ECO:0000256" key="8">
    <source>
        <dbReference type="SAM" id="Phobius"/>
    </source>
</evidence>
<dbReference type="Pfam" id="PF07690">
    <property type="entry name" value="MFS_1"/>
    <property type="match status" value="1"/>
</dbReference>
<keyword evidence="10" id="KW-1185">Reference proteome</keyword>
<comment type="similarity">
    <text evidence="6">Belongs to the glycoside-pentoside-hexuronide (GPH) cation symporter transporter (TC 2.A.2) family.</text>
</comment>
<dbReference type="GO" id="GO:0008506">
    <property type="term" value="F:sucrose:proton symporter activity"/>
    <property type="evidence" value="ECO:0007669"/>
    <property type="project" value="TreeGrafter"/>
</dbReference>
<dbReference type="PANTHER" id="PTHR19432:SF35">
    <property type="entry name" value="SOLUTE CARRIER FAMILY 45 MEMBER 3 ISOFORM X1"/>
    <property type="match status" value="1"/>
</dbReference>
<evidence type="ECO:0000256" key="3">
    <source>
        <dbReference type="ARBA" id="ARBA00022692"/>
    </source>
</evidence>